<protein>
    <submittedName>
        <fullName evidence="1">Uncharacterized protein</fullName>
    </submittedName>
</protein>
<dbReference type="AlphaFoldDB" id="A0A1B6LW72"/>
<sequence>MEGDAIMKKYNFLNAKFGCQDRSLAIIKSNLMFKFKELTKEGGSELETGLSCCQWCLNTWSPELCSVNLRPQKNPKRRIRALMKKDLTMLNKYQQKLVAKLKSRVPGNILVFKCHICKKSTLVPMRKEKTETAHEEDDSLKFDEEVKKKKKRKRKDVFAGLNAVVLQNYKKPLDSALPVKSIKHASKKSAKKLSLQQQVRIHQALSQAPSVQKKKPSLLATFLDNM</sequence>
<gene>
    <name evidence="1" type="ORF">g.53777</name>
</gene>
<dbReference type="EMBL" id="GEBQ01012055">
    <property type="protein sequence ID" value="JAT27922.1"/>
    <property type="molecule type" value="Transcribed_RNA"/>
</dbReference>
<reference evidence="1" key="1">
    <citation type="submission" date="2015-11" db="EMBL/GenBank/DDBJ databases">
        <title>De novo transcriptome assembly of four potential Pierce s Disease insect vectors from Arizona vineyards.</title>
        <authorList>
            <person name="Tassone E.E."/>
        </authorList>
    </citation>
    <scope>NUCLEOTIDE SEQUENCE</scope>
</reference>
<name>A0A1B6LW72_9HEMI</name>
<evidence type="ECO:0000313" key="1">
    <source>
        <dbReference type="EMBL" id="JAT27922.1"/>
    </source>
</evidence>
<organism evidence="1">
    <name type="scientific">Graphocephala atropunctata</name>
    <dbReference type="NCBI Taxonomy" id="36148"/>
    <lineage>
        <taxon>Eukaryota</taxon>
        <taxon>Metazoa</taxon>
        <taxon>Ecdysozoa</taxon>
        <taxon>Arthropoda</taxon>
        <taxon>Hexapoda</taxon>
        <taxon>Insecta</taxon>
        <taxon>Pterygota</taxon>
        <taxon>Neoptera</taxon>
        <taxon>Paraneoptera</taxon>
        <taxon>Hemiptera</taxon>
        <taxon>Auchenorrhyncha</taxon>
        <taxon>Membracoidea</taxon>
        <taxon>Cicadellidae</taxon>
        <taxon>Cicadellinae</taxon>
        <taxon>Cicadellini</taxon>
        <taxon>Graphocephala</taxon>
    </lineage>
</organism>
<accession>A0A1B6LW72</accession>
<proteinExistence type="predicted"/>